<proteinExistence type="predicted"/>
<protein>
    <submittedName>
        <fullName evidence="6">SAM-dependent methyltransferase</fullName>
    </submittedName>
</protein>
<name>A0A2T1G8F0_9CYAN</name>
<keyword evidence="7" id="KW-1185">Reference proteome</keyword>
<feature type="signal peptide" evidence="4">
    <location>
        <begin position="1"/>
        <end position="28"/>
    </location>
</feature>
<keyword evidence="4" id="KW-0732">Signal</keyword>
<comment type="caution">
    <text evidence="6">The sequence shown here is derived from an EMBL/GenBank/DDBJ whole genome shotgun (WGS) entry which is preliminary data.</text>
</comment>
<evidence type="ECO:0000256" key="3">
    <source>
        <dbReference type="ARBA" id="ARBA00022691"/>
    </source>
</evidence>
<dbReference type="OrthoDB" id="281208at2"/>
<evidence type="ECO:0000259" key="5">
    <source>
        <dbReference type="Pfam" id="PF13847"/>
    </source>
</evidence>
<dbReference type="Proteomes" id="UP000238937">
    <property type="component" value="Unassembled WGS sequence"/>
</dbReference>
<feature type="domain" description="Methyltransferase" evidence="5">
    <location>
        <begin position="72"/>
        <end position="184"/>
    </location>
</feature>
<evidence type="ECO:0000256" key="2">
    <source>
        <dbReference type="ARBA" id="ARBA00022679"/>
    </source>
</evidence>
<dbReference type="InterPro" id="IPR025714">
    <property type="entry name" value="Methyltranfer_dom"/>
</dbReference>
<dbReference type="AlphaFoldDB" id="A0A2T1G8F0"/>
<dbReference type="PROSITE" id="PS51257">
    <property type="entry name" value="PROKAR_LIPOPROTEIN"/>
    <property type="match status" value="1"/>
</dbReference>
<evidence type="ECO:0000256" key="1">
    <source>
        <dbReference type="ARBA" id="ARBA00022603"/>
    </source>
</evidence>
<feature type="chain" id="PRO_5015746831" evidence="4">
    <location>
        <begin position="29"/>
        <end position="223"/>
    </location>
</feature>
<dbReference type="InterPro" id="IPR026170">
    <property type="entry name" value="FAM173A/B"/>
</dbReference>
<dbReference type="CDD" id="cd02440">
    <property type="entry name" value="AdoMet_MTases"/>
    <property type="match status" value="1"/>
</dbReference>
<dbReference type="RefSeq" id="WP_106308612.1">
    <property type="nucleotide sequence ID" value="NZ_PVWO01000298.1"/>
</dbReference>
<dbReference type="EMBL" id="PVWO01000298">
    <property type="protein sequence ID" value="PSB53521.1"/>
    <property type="molecule type" value="Genomic_DNA"/>
</dbReference>
<evidence type="ECO:0000313" key="7">
    <source>
        <dbReference type="Proteomes" id="UP000238937"/>
    </source>
</evidence>
<evidence type="ECO:0000313" key="6">
    <source>
        <dbReference type="EMBL" id="PSB53521.1"/>
    </source>
</evidence>
<keyword evidence="2 6" id="KW-0808">Transferase</keyword>
<dbReference type="PANTHER" id="PTHR13610:SF11">
    <property type="entry name" value="METHYLTRANSFERASE DOMAIN-CONTAINING PROTEIN"/>
    <property type="match status" value="1"/>
</dbReference>
<dbReference type="GO" id="GO:0016279">
    <property type="term" value="F:protein-lysine N-methyltransferase activity"/>
    <property type="evidence" value="ECO:0007669"/>
    <property type="project" value="InterPro"/>
</dbReference>
<dbReference type="InterPro" id="IPR029063">
    <property type="entry name" value="SAM-dependent_MTases_sf"/>
</dbReference>
<dbReference type="PANTHER" id="PTHR13610">
    <property type="entry name" value="METHYLTRANSFERASE DOMAIN-CONTAINING PROTEIN"/>
    <property type="match status" value="1"/>
</dbReference>
<keyword evidence="3" id="KW-0949">S-adenosyl-L-methionine</keyword>
<dbReference type="Pfam" id="PF13847">
    <property type="entry name" value="Methyltransf_31"/>
    <property type="match status" value="1"/>
</dbReference>
<evidence type="ECO:0000256" key="4">
    <source>
        <dbReference type="SAM" id="SignalP"/>
    </source>
</evidence>
<dbReference type="Gene3D" id="3.40.50.150">
    <property type="entry name" value="Vaccinia Virus protein VP39"/>
    <property type="match status" value="1"/>
</dbReference>
<gene>
    <name evidence="6" type="ORF">C7B77_19495</name>
</gene>
<dbReference type="GO" id="GO:0032259">
    <property type="term" value="P:methylation"/>
    <property type="evidence" value="ECO:0007669"/>
    <property type="project" value="UniProtKB-KW"/>
</dbReference>
<sequence length="223" mass="24419">MISVRHPIALLLCGIGLVSIGCSQTPIASETTQVQTPGTTPSQPLRQPDVVYVPTPQEVVDRMLSMAKVNRNDVLYDLGSGDGRIPITAAQKFGIRAVGIDINPERIKEANANAKKAGVSDRVRFLNQDLFQSKFGDATVVTLYLLPALNVKLRPQLLSQLKPGTRIVSHAFDMGEWKPEQTAQVRVNGQTHNVYMWTVPAKPPANLLSTVIADRMSRDRIAN</sequence>
<organism evidence="6 7">
    <name type="scientific">Chamaesiphon polymorphus CCALA 037</name>
    <dbReference type="NCBI Taxonomy" id="2107692"/>
    <lineage>
        <taxon>Bacteria</taxon>
        <taxon>Bacillati</taxon>
        <taxon>Cyanobacteriota</taxon>
        <taxon>Cyanophyceae</taxon>
        <taxon>Gomontiellales</taxon>
        <taxon>Chamaesiphonaceae</taxon>
        <taxon>Chamaesiphon</taxon>
    </lineage>
</organism>
<reference evidence="6 7" key="1">
    <citation type="submission" date="2018-03" db="EMBL/GenBank/DDBJ databases">
        <title>The ancient ancestry and fast evolution of plastids.</title>
        <authorList>
            <person name="Moore K.R."/>
            <person name="Magnabosco C."/>
            <person name="Momper L."/>
            <person name="Gold D.A."/>
            <person name="Bosak T."/>
            <person name="Fournier G.P."/>
        </authorList>
    </citation>
    <scope>NUCLEOTIDE SEQUENCE [LARGE SCALE GENOMIC DNA]</scope>
    <source>
        <strain evidence="6 7">CCALA 037</strain>
    </source>
</reference>
<dbReference type="SUPFAM" id="SSF53335">
    <property type="entry name" value="S-adenosyl-L-methionine-dependent methyltransferases"/>
    <property type="match status" value="1"/>
</dbReference>
<keyword evidence="1 6" id="KW-0489">Methyltransferase</keyword>
<accession>A0A2T1G8F0</accession>